<keyword evidence="7 9" id="KW-0472">Membrane</keyword>
<gene>
    <name evidence="11" type="ORF">FEZ48_00145</name>
</gene>
<dbReference type="AlphaFoldDB" id="A0A5R9C8E7"/>
<evidence type="ECO:0000256" key="9">
    <source>
        <dbReference type="SAM" id="Phobius"/>
    </source>
</evidence>
<dbReference type="Pfam" id="PF04290">
    <property type="entry name" value="DctQ"/>
    <property type="match status" value="1"/>
</dbReference>
<feature type="transmembrane region" description="Helical" evidence="9">
    <location>
        <begin position="12"/>
        <end position="35"/>
    </location>
</feature>
<reference evidence="11 12" key="1">
    <citation type="submission" date="2019-05" db="EMBL/GenBank/DDBJ databases">
        <title>The metagenome of a microbial culture collection derived from dairy environment covers the genomic content of the human microbiome.</title>
        <authorList>
            <person name="Roder T."/>
            <person name="Wuthrich D."/>
            <person name="Sattari Z."/>
            <person name="Von Ah U."/>
            <person name="Bar C."/>
            <person name="Ronchi F."/>
            <person name="Macpherson A.J."/>
            <person name="Ganal-Vonarburg S.C."/>
            <person name="Bruggmann R."/>
            <person name="Vergeres G."/>
        </authorList>
    </citation>
    <scope>NUCLEOTIDE SEQUENCE [LARGE SCALE GENOMIC DNA]</scope>
    <source>
        <strain evidence="11 12">FAM 24235</strain>
    </source>
</reference>
<evidence type="ECO:0000256" key="8">
    <source>
        <dbReference type="ARBA" id="ARBA00038436"/>
    </source>
</evidence>
<dbReference type="InterPro" id="IPR055348">
    <property type="entry name" value="DctQ"/>
</dbReference>
<keyword evidence="5 9" id="KW-0812">Transmembrane</keyword>
<dbReference type="RefSeq" id="WP_138470318.1">
    <property type="nucleotide sequence ID" value="NZ_JBGQQG010000016.1"/>
</dbReference>
<evidence type="ECO:0000256" key="4">
    <source>
        <dbReference type="ARBA" id="ARBA00022519"/>
    </source>
</evidence>
<sequence>MEKILNRLFNAIDIFTGILTALMVGFVFLNVVLRVAFNSGLTWSEELARYLFVFMTYIGAISAMRSNAHIGVDMLLIRVGNKAKLILYIATQVIIVGLMGLLLHGSFSMISATTTQTTAALSIPFPVLYSVGILTGIFIGIIACGNVFNAIKNKENIAEIVQMTSEEDDILEEAESNAKQHLKDLEEEDTL</sequence>
<feature type="domain" description="Tripartite ATP-independent periplasmic transporters DctQ component" evidence="10">
    <location>
        <begin position="23"/>
        <end position="152"/>
    </location>
</feature>
<comment type="similarity">
    <text evidence="8">Belongs to the TRAP transporter small permease family.</text>
</comment>
<evidence type="ECO:0000256" key="1">
    <source>
        <dbReference type="ARBA" id="ARBA00004429"/>
    </source>
</evidence>
<organism evidence="11 12">
    <name type="scientific">Marinilactibacillus psychrotolerans</name>
    <dbReference type="NCBI Taxonomy" id="191770"/>
    <lineage>
        <taxon>Bacteria</taxon>
        <taxon>Bacillati</taxon>
        <taxon>Bacillota</taxon>
        <taxon>Bacilli</taxon>
        <taxon>Lactobacillales</taxon>
        <taxon>Carnobacteriaceae</taxon>
        <taxon>Marinilactibacillus</taxon>
    </lineage>
</organism>
<keyword evidence="4" id="KW-0997">Cell inner membrane</keyword>
<feature type="transmembrane region" description="Helical" evidence="9">
    <location>
        <begin position="47"/>
        <end position="64"/>
    </location>
</feature>
<dbReference type="GO" id="GO:0022857">
    <property type="term" value="F:transmembrane transporter activity"/>
    <property type="evidence" value="ECO:0007669"/>
    <property type="project" value="TreeGrafter"/>
</dbReference>
<keyword evidence="3" id="KW-1003">Cell membrane</keyword>
<evidence type="ECO:0000256" key="2">
    <source>
        <dbReference type="ARBA" id="ARBA00022448"/>
    </source>
</evidence>
<comment type="subcellular location">
    <subcellularLocation>
        <location evidence="1">Cell inner membrane</location>
        <topology evidence="1">Multi-pass membrane protein</topology>
    </subcellularLocation>
</comment>
<evidence type="ECO:0000256" key="5">
    <source>
        <dbReference type="ARBA" id="ARBA00022692"/>
    </source>
</evidence>
<keyword evidence="2" id="KW-0813">Transport</keyword>
<dbReference type="OrthoDB" id="9815614at2"/>
<accession>A0A5R9C8E7</accession>
<keyword evidence="6 9" id="KW-1133">Transmembrane helix</keyword>
<feature type="transmembrane region" description="Helical" evidence="9">
    <location>
        <begin position="85"/>
        <end position="107"/>
    </location>
</feature>
<feature type="transmembrane region" description="Helical" evidence="9">
    <location>
        <begin position="127"/>
        <end position="148"/>
    </location>
</feature>
<evidence type="ECO:0000313" key="11">
    <source>
        <dbReference type="EMBL" id="TLQ09595.1"/>
    </source>
</evidence>
<proteinExistence type="inferred from homology"/>
<dbReference type="PANTHER" id="PTHR35011:SF2">
    <property type="entry name" value="2,3-DIKETO-L-GULONATE TRAP TRANSPORTER SMALL PERMEASE PROTEIN YIAM"/>
    <property type="match status" value="1"/>
</dbReference>
<evidence type="ECO:0000256" key="6">
    <source>
        <dbReference type="ARBA" id="ARBA00022989"/>
    </source>
</evidence>
<comment type="caution">
    <text evidence="11">The sequence shown here is derived from an EMBL/GenBank/DDBJ whole genome shotgun (WGS) entry which is preliminary data.</text>
</comment>
<evidence type="ECO:0000256" key="3">
    <source>
        <dbReference type="ARBA" id="ARBA00022475"/>
    </source>
</evidence>
<dbReference type="GO" id="GO:0015740">
    <property type="term" value="P:C4-dicarboxylate transport"/>
    <property type="evidence" value="ECO:0007669"/>
    <property type="project" value="TreeGrafter"/>
</dbReference>
<dbReference type="PANTHER" id="PTHR35011">
    <property type="entry name" value="2,3-DIKETO-L-GULONATE TRAP TRANSPORTER SMALL PERMEASE PROTEIN YIAM"/>
    <property type="match status" value="1"/>
</dbReference>
<evidence type="ECO:0000259" key="10">
    <source>
        <dbReference type="Pfam" id="PF04290"/>
    </source>
</evidence>
<dbReference type="GO" id="GO:0005886">
    <property type="term" value="C:plasma membrane"/>
    <property type="evidence" value="ECO:0007669"/>
    <property type="project" value="UniProtKB-SubCell"/>
</dbReference>
<name>A0A5R9C8E7_9LACT</name>
<dbReference type="Proteomes" id="UP000307201">
    <property type="component" value="Unassembled WGS sequence"/>
</dbReference>
<evidence type="ECO:0000313" key="12">
    <source>
        <dbReference type="Proteomes" id="UP000307201"/>
    </source>
</evidence>
<dbReference type="InterPro" id="IPR007387">
    <property type="entry name" value="TRAP_DctQ"/>
</dbReference>
<dbReference type="EMBL" id="VBTE01000001">
    <property type="protein sequence ID" value="TLQ09595.1"/>
    <property type="molecule type" value="Genomic_DNA"/>
</dbReference>
<protein>
    <submittedName>
        <fullName evidence="11">TRAP transporter small permease</fullName>
    </submittedName>
</protein>
<evidence type="ECO:0000256" key="7">
    <source>
        <dbReference type="ARBA" id="ARBA00023136"/>
    </source>
</evidence>